<protein>
    <submittedName>
        <fullName evidence="2">Acetyl-CoA hydrolase</fullName>
    </submittedName>
</protein>
<accession>A0A916RL50</accession>
<keyword evidence="2" id="KW-0378">Hydrolase</keyword>
<organism evidence="2 3">
    <name type="scientific">Pelagibacterium lentulum</name>
    <dbReference type="NCBI Taxonomy" id="2029865"/>
    <lineage>
        <taxon>Bacteria</taxon>
        <taxon>Pseudomonadati</taxon>
        <taxon>Pseudomonadota</taxon>
        <taxon>Alphaproteobacteria</taxon>
        <taxon>Hyphomicrobiales</taxon>
        <taxon>Devosiaceae</taxon>
        <taxon>Pelagibacterium</taxon>
    </lineage>
</organism>
<dbReference type="Gene3D" id="3.30.750.70">
    <property type="entry name" value="4-hydroxybutyrate coenzyme like domains"/>
    <property type="match status" value="1"/>
</dbReference>
<dbReference type="GO" id="GO:0008775">
    <property type="term" value="F:acetate CoA-transferase activity"/>
    <property type="evidence" value="ECO:0007669"/>
    <property type="project" value="InterPro"/>
</dbReference>
<dbReference type="Proteomes" id="UP000596977">
    <property type="component" value="Unassembled WGS sequence"/>
</dbReference>
<evidence type="ECO:0000259" key="1">
    <source>
        <dbReference type="Pfam" id="PF13336"/>
    </source>
</evidence>
<dbReference type="SUPFAM" id="SSF100950">
    <property type="entry name" value="NagB/RpiA/CoA transferase-like"/>
    <property type="match status" value="1"/>
</dbReference>
<dbReference type="PANTHER" id="PTHR21432:SF20">
    <property type="entry name" value="ACETYL-COA HYDROLASE"/>
    <property type="match status" value="1"/>
</dbReference>
<keyword evidence="3" id="KW-1185">Reference proteome</keyword>
<dbReference type="Pfam" id="PF13336">
    <property type="entry name" value="AcetylCoA_hyd_C"/>
    <property type="match status" value="1"/>
</dbReference>
<reference evidence="2 3" key="1">
    <citation type="journal article" date="2014" name="Int. J. Syst. Evol. Microbiol.">
        <title>Complete genome sequence of Corynebacterium casei LMG S-19264T (=DSM 44701T), isolated from a smear-ripened cheese.</title>
        <authorList>
            <consortium name="US DOE Joint Genome Institute (JGI-PGF)"/>
            <person name="Walter F."/>
            <person name="Albersmeier A."/>
            <person name="Kalinowski J."/>
            <person name="Ruckert C."/>
        </authorList>
    </citation>
    <scope>NUCLEOTIDE SEQUENCE [LARGE SCALE GENOMIC DNA]</scope>
    <source>
        <strain evidence="2 3">CGMCC 1.15896</strain>
    </source>
</reference>
<dbReference type="RefSeq" id="WP_127070563.1">
    <property type="nucleotide sequence ID" value="NZ_BMKB01000006.1"/>
</dbReference>
<evidence type="ECO:0000313" key="2">
    <source>
        <dbReference type="EMBL" id="GGA60207.1"/>
    </source>
</evidence>
<dbReference type="InterPro" id="IPR038460">
    <property type="entry name" value="AcetylCoA_hyd_C_sf"/>
</dbReference>
<dbReference type="OrthoDB" id="9801795at2"/>
<dbReference type="EMBL" id="BMKB01000006">
    <property type="protein sequence ID" value="GGA60207.1"/>
    <property type="molecule type" value="Genomic_DNA"/>
</dbReference>
<dbReference type="InterPro" id="IPR026888">
    <property type="entry name" value="AcetylCoA_hyd_C"/>
</dbReference>
<gene>
    <name evidence="2" type="ORF">GCM10011499_33060</name>
</gene>
<dbReference type="InterPro" id="IPR037171">
    <property type="entry name" value="NagB/RpiA_transferase-like"/>
</dbReference>
<dbReference type="Gene3D" id="3.40.1080.10">
    <property type="entry name" value="Glutaconate Coenzyme A-transferase"/>
    <property type="match status" value="1"/>
</dbReference>
<comment type="caution">
    <text evidence="2">The sequence shown here is derived from an EMBL/GenBank/DDBJ whole genome shotgun (WGS) entry which is preliminary data.</text>
</comment>
<dbReference type="PANTHER" id="PTHR21432">
    <property type="entry name" value="ACETYL-COA HYDROLASE-RELATED"/>
    <property type="match status" value="1"/>
</dbReference>
<proteinExistence type="predicted"/>
<dbReference type="Gene3D" id="3.40.1080.20">
    <property type="entry name" value="Acetyl-CoA hydrolase/transferase C-terminal domain"/>
    <property type="match status" value="1"/>
</dbReference>
<dbReference type="AlphaFoldDB" id="A0A916RL50"/>
<name>A0A916RL50_9HYPH</name>
<dbReference type="GO" id="GO:0006083">
    <property type="term" value="P:acetate metabolic process"/>
    <property type="evidence" value="ECO:0007669"/>
    <property type="project" value="InterPro"/>
</dbReference>
<feature type="domain" description="Acetyl-CoA hydrolase/transferase C-terminal" evidence="1">
    <location>
        <begin position="331"/>
        <end position="492"/>
    </location>
</feature>
<sequence length="611" mass="67437">MTERLSSQDHVIDWILEHVGRDLRVAMPLGLGKPVELINALVERAAKDPSIRLHIFTALTLERPKPSSDMEERFLGPALDRLFGKYPEIEYARLMREDKLPDNIRVTEFFLQAANWLKVPAMQHSYVSANYTHALDVLLSHQPNVVLHLLAGIEDRQSLSCNTDITADLIKLRAEGKADFKLIAQVHPDLPFMAGTGEIHPNECAVVLDTTPAHDLFSVVKRPVGLPEHAIGLHVSRLIRDGGTLQIGIGEIGDAVAHALILRERETIAPIWTDCPFPRSEKFAQTGRFETGLYGVTEMLVDGLLALFENGIIKREVHGAAIHAGFFLDSRAFYERLNALPESERARIAMMPVSFTNALYGDEPAKRAARRDARFVNAAMMVTLLGAAVSDGTEDGQVVSGVGGQFNFVEQAFALEDGHAIITLSATRESKGKVQSNIIYSYGHMTIPRHMRDIVVTEYGIADLRGKSDAATIAALLEIADSRFQSDLEREAKKAGKLPDDYRLPEAARNNTPDALEAWLSPHRQDKLADYPFGTDFTDIEQYLIPALAELRSASAHRSALFKLVLAGMKGKPAAREKEALERMDLVAPKGFKTRLTALALKGALRKGEQG</sequence>
<dbReference type="GO" id="GO:0016787">
    <property type="term" value="F:hydrolase activity"/>
    <property type="evidence" value="ECO:0007669"/>
    <property type="project" value="UniProtKB-KW"/>
</dbReference>
<evidence type="ECO:0000313" key="3">
    <source>
        <dbReference type="Proteomes" id="UP000596977"/>
    </source>
</evidence>
<dbReference type="InterPro" id="IPR046433">
    <property type="entry name" value="ActCoA_hydro"/>
</dbReference>